<reference evidence="2" key="1">
    <citation type="journal article" date="2019" name="Int. J. Syst. Evol. Microbiol.">
        <title>The Global Catalogue of Microorganisms (GCM) 10K type strain sequencing project: providing services to taxonomists for standard genome sequencing and annotation.</title>
        <authorList>
            <consortium name="The Broad Institute Genomics Platform"/>
            <consortium name="The Broad Institute Genome Sequencing Center for Infectious Disease"/>
            <person name="Wu L."/>
            <person name="Ma J."/>
        </authorList>
    </citation>
    <scope>NUCLEOTIDE SEQUENCE [LARGE SCALE GENOMIC DNA]</scope>
    <source>
        <strain evidence="2">CCUG 57113</strain>
    </source>
</reference>
<sequence length="138" mass="15648">MGDRDIVLVSAPNVAGERFMKMLKHKRIPFAAIVNNASEYERIMALGAERVIVVNTTKEDSWMIPEVPVGKVYLFEKSLTLCCRYAQICRSWTSKPIYVVTGSHNPRHVYKGLGVNYVIHSNARDYAFLITDDLIVKS</sequence>
<proteinExistence type="predicted"/>
<evidence type="ECO:0008006" key="3">
    <source>
        <dbReference type="Google" id="ProtNLM"/>
    </source>
</evidence>
<dbReference type="Proteomes" id="UP001596105">
    <property type="component" value="Unassembled WGS sequence"/>
</dbReference>
<accession>A0ABW0LXJ5</accession>
<keyword evidence="2" id="KW-1185">Reference proteome</keyword>
<name>A0ABW0LXJ5_9BACL</name>
<dbReference type="RefSeq" id="WP_209749335.1">
    <property type="nucleotide sequence ID" value="NZ_JBHSMH010000030.1"/>
</dbReference>
<evidence type="ECO:0000313" key="1">
    <source>
        <dbReference type="EMBL" id="MFC5469291.1"/>
    </source>
</evidence>
<gene>
    <name evidence="1" type="ORF">ACFPPD_11215</name>
</gene>
<comment type="caution">
    <text evidence="1">The sequence shown here is derived from an EMBL/GenBank/DDBJ whole genome shotgun (WGS) entry which is preliminary data.</text>
</comment>
<protein>
    <recommendedName>
        <fullName evidence="3">RCK N-terminal domain-containing protein</fullName>
    </recommendedName>
</protein>
<evidence type="ECO:0000313" key="2">
    <source>
        <dbReference type="Proteomes" id="UP001596105"/>
    </source>
</evidence>
<dbReference type="EMBL" id="JBHSMH010000030">
    <property type="protein sequence ID" value="MFC5469291.1"/>
    <property type="molecule type" value="Genomic_DNA"/>
</dbReference>
<organism evidence="1 2">
    <name type="scientific">Cohnella suwonensis</name>
    <dbReference type="NCBI Taxonomy" id="696072"/>
    <lineage>
        <taxon>Bacteria</taxon>
        <taxon>Bacillati</taxon>
        <taxon>Bacillota</taxon>
        <taxon>Bacilli</taxon>
        <taxon>Bacillales</taxon>
        <taxon>Paenibacillaceae</taxon>
        <taxon>Cohnella</taxon>
    </lineage>
</organism>